<dbReference type="InterPro" id="IPR012133">
    <property type="entry name" value="Alpha-hydoxy_acid_DH_FMN"/>
</dbReference>
<comment type="cofactor">
    <cofactor evidence="1">
        <name>FMN</name>
        <dbReference type="ChEBI" id="CHEBI:58210"/>
    </cofactor>
</comment>
<keyword evidence="5" id="KW-0285">Flavoprotein</keyword>
<dbReference type="PIRSF" id="PIRSF000138">
    <property type="entry name" value="Al-hdrx_acd_dh"/>
    <property type="match status" value="1"/>
</dbReference>
<comment type="caution">
    <text evidence="7">The sequence shown here is derived from an EMBL/GenBank/DDBJ whole genome shotgun (WGS) entry which is preliminary data.</text>
</comment>
<reference evidence="7" key="2">
    <citation type="journal article" date="2023" name="IMA Fungus">
        <title>Comparative genomic study of the Penicillium genus elucidates a diverse pangenome and 15 lateral gene transfer events.</title>
        <authorList>
            <person name="Petersen C."/>
            <person name="Sorensen T."/>
            <person name="Nielsen M.R."/>
            <person name="Sondergaard T.E."/>
            <person name="Sorensen J.L."/>
            <person name="Fitzpatrick D.A."/>
            <person name="Frisvad J.C."/>
            <person name="Nielsen K.L."/>
        </authorList>
    </citation>
    <scope>NUCLEOTIDE SEQUENCE</scope>
    <source>
        <strain evidence="7">IBT 30761</strain>
    </source>
</reference>
<keyword evidence="2" id="KW-0560">Oxidoreductase</keyword>
<feature type="binding site" evidence="5">
    <location>
        <position position="249"/>
    </location>
    <ligand>
        <name>FMN</name>
        <dbReference type="ChEBI" id="CHEBI:58210"/>
    </ligand>
</feature>
<evidence type="ECO:0000313" key="7">
    <source>
        <dbReference type="EMBL" id="KAJ5083069.1"/>
    </source>
</evidence>
<evidence type="ECO:0000256" key="5">
    <source>
        <dbReference type="PIRSR" id="PIRSR000138-2"/>
    </source>
</evidence>
<feature type="active site" description="Proton acceptor" evidence="4">
    <location>
        <position position="273"/>
    </location>
</feature>
<dbReference type="AlphaFoldDB" id="A0A9W9JV83"/>
<evidence type="ECO:0000256" key="1">
    <source>
        <dbReference type="ARBA" id="ARBA00001917"/>
    </source>
</evidence>
<dbReference type="RefSeq" id="XP_056469591.1">
    <property type="nucleotide sequence ID" value="XM_056624603.1"/>
</dbReference>
<feature type="binding site" evidence="5">
    <location>
        <position position="117"/>
    </location>
    <ligand>
        <name>FMN</name>
        <dbReference type="ChEBI" id="CHEBI:58210"/>
    </ligand>
</feature>
<feature type="binding site" evidence="5">
    <location>
        <position position="151"/>
    </location>
    <ligand>
        <name>glyoxylate</name>
        <dbReference type="ChEBI" id="CHEBI:36655"/>
    </ligand>
</feature>
<evidence type="ECO:0000313" key="8">
    <source>
        <dbReference type="Proteomes" id="UP001149074"/>
    </source>
</evidence>
<dbReference type="Proteomes" id="UP001149074">
    <property type="component" value="Unassembled WGS sequence"/>
</dbReference>
<dbReference type="GO" id="GO:0010181">
    <property type="term" value="F:FMN binding"/>
    <property type="evidence" value="ECO:0007669"/>
    <property type="project" value="InterPro"/>
</dbReference>
<evidence type="ECO:0000259" key="6">
    <source>
        <dbReference type="PROSITE" id="PS51349"/>
    </source>
</evidence>
<feature type="binding site" evidence="5">
    <location>
        <position position="177"/>
    </location>
    <ligand>
        <name>FMN</name>
        <dbReference type="ChEBI" id="CHEBI:58210"/>
    </ligand>
</feature>
<dbReference type="PANTHER" id="PTHR10578:SF104">
    <property type="entry name" value="CYTOCHROME B2, MITOCHONDRIAL-RELATED"/>
    <property type="match status" value="1"/>
</dbReference>
<comment type="similarity">
    <text evidence="3">Belongs to the FMN-dependent alpha-hydroxy acid dehydrogenase family.</text>
</comment>
<feature type="binding site" evidence="5">
    <location>
        <begin position="330"/>
        <end position="331"/>
    </location>
    <ligand>
        <name>FMN</name>
        <dbReference type="ChEBI" id="CHEBI:58210"/>
    </ligand>
</feature>
<dbReference type="OrthoDB" id="1925334at2759"/>
<feature type="binding site" evidence="5">
    <location>
        <position position="186"/>
    </location>
    <ligand>
        <name>glyoxylate</name>
        <dbReference type="ChEBI" id="CHEBI:36655"/>
    </ligand>
</feature>
<gene>
    <name evidence="7" type="ORF">N7532_012112</name>
</gene>
<protein>
    <recommendedName>
        <fullName evidence="6">FMN hydroxy acid dehydrogenase domain-containing protein</fullName>
    </recommendedName>
</protein>
<feature type="domain" description="FMN hydroxy acid dehydrogenase" evidence="6">
    <location>
        <begin position="9"/>
        <end position="381"/>
    </location>
</feature>
<feature type="binding site" evidence="5">
    <location>
        <position position="273"/>
    </location>
    <ligand>
        <name>glyoxylate</name>
        <dbReference type="ChEBI" id="CHEBI:36655"/>
    </ligand>
</feature>
<proteinExistence type="inferred from homology"/>
<dbReference type="Pfam" id="PF01070">
    <property type="entry name" value="FMN_dh"/>
    <property type="match status" value="1"/>
</dbReference>
<name>A0A9W9JV83_9EURO</name>
<accession>A0A9W9JV83</accession>
<feature type="binding site" evidence="5">
    <location>
        <position position="35"/>
    </location>
    <ligand>
        <name>glyoxylate</name>
        <dbReference type="ChEBI" id="CHEBI:36655"/>
    </ligand>
</feature>
<feature type="binding site" evidence="5">
    <location>
        <begin position="88"/>
        <end position="90"/>
    </location>
    <ligand>
        <name>FMN</name>
        <dbReference type="ChEBI" id="CHEBI:58210"/>
    </ligand>
</feature>
<dbReference type="InterPro" id="IPR013785">
    <property type="entry name" value="Aldolase_TIM"/>
</dbReference>
<evidence type="ECO:0000256" key="2">
    <source>
        <dbReference type="ARBA" id="ARBA00023002"/>
    </source>
</evidence>
<dbReference type="GeneID" id="81363582"/>
<feature type="binding site" evidence="5">
    <location>
        <position position="271"/>
    </location>
    <ligand>
        <name>FMN</name>
        <dbReference type="ChEBI" id="CHEBI:58210"/>
    </ligand>
</feature>
<dbReference type="PANTHER" id="PTHR10578">
    <property type="entry name" value="S -2-HYDROXY-ACID OXIDASE-RELATED"/>
    <property type="match status" value="1"/>
</dbReference>
<feature type="binding site" evidence="5">
    <location>
        <position position="276"/>
    </location>
    <ligand>
        <name>glyoxylate</name>
        <dbReference type="ChEBI" id="CHEBI:36655"/>
    </ligand>
</feature>
<dbReference type="Gene3D" id="3.20.20.70">
    <property type="entry name" value="Aldolase class I"/>
    <property type="match status" value="1"/>
</dbReference>
<sequence length="395" mass="43291">MANAKKAPYPLALCVTADDFAAAAKEVLPEKAWVYVSSSAASGLSLKANLDDWSRINFRPRIMRSVSAIDTRRAILGQPGQFPFFVSAMGTLGNAHPGAEPLLARGSTRKGLHMVVSTATSKPLEEIMDAHRDEQRLLGNQSPSRLAFQLYMPVDRSKAKSLIQRVKAAGYHSLWITVDTSILGKRTADRYLQAQELLEQGARERELAAENEFGPAFGGRPVPGYLDPGLSWEDLAWIKQEWSGPIVLKGLQTVEDVKIAVEHGVQGVLLSNHGGRQIHSAPSALMTLLEIRNYYPEALEKLEIYVDGGLRDGADALKALCLGATAVGVGRPYFYAMAAYGMEGIEKCTDVLAEEVEITMKMLGVSSLDQLKPEMVNATRLLNEMWRPETVRARL</sequence>
<dbReference type="EMBL" id="JAPQKI010000011">
    <property type="protein sequence ID" value="KAJ5083069.1"/>
    <property type="molecule type" value="Genomic_DNA"/>
</dbReference>
<reference evidence="7" key="1">
    <citation type="submission" date="2022-11" db="EMBL/GenBank/DDBJ databases">
        <authorList>
            <person name="Petersen C."/>
        </authorList>
    </citation>
    <scope>NUCLEOTIDE SEQUENCE</scope>
    <source>
        <strain evidence="7">IBT 30761</strain>
    </source>
</reference>
<evidence type="ECO:0000256" key="3">
    <source>
        <dbReference type="ARBA" id="ARBA00024042"/>
    </source>
</evidence>
<dbReference type="SUPFAM" id="SSF51395">
    <property type="entry name" value="FMN-linked oxidoreductases"/>
    <property type="match status" value="1"/>
</dbReference>
<feature type="binding site" evidence="5">
    <location>
        <begin position="307"/>
        <end position="311"/>
    </location>
    <ligand>
        <name>FMN</name>
        <dbReference type="ChEBI" id="CHEBI:58210"/>
    </ligand>
</feature>
<dbReference type="GO" id="GO:0016491">
    <property type="term" value="F:oxidoreductase activity"/>
    <property type="evidence" value="ECO:0007669"/>
    <property type="project" value="UniProtKB-KW"/>
</dbReference>
<dbReference type="InterPro" id="IPR037396">
    <property type="entry name" value="FMN_HAD"/>
</dbReference>
<dbReference type="InterPro" id="IPR008259">
    <property type="entry name" value="FMN_hydac_DH_AS"/>
</dbReference>
<evidence type="ECO:0000256" key="4">
    <source>
        <dbReference type="PIRSR" id="PIRSR000138-1"/>
    </source>
</evidence>
<keyword evidence="5" id="KW-0288">FMN</keyword>
<dbReference type="PROSITE" id="PS00557">
    <property type="entry name" value="FMN_HYDROXY_ACID_DH_1"/>
    <property type="match status" value="1"/>
</dbReference>
<organism evidence="7 8">
    <name type="scientific">Penicillium argentinense</name>
    <dbReference type="NCBI Taxonomy" id="1131581"/>
    <lineage>
        <taxon>Eukaryota</taxon>
        <taxon>Fungi</taxon>
        <taxon>Dikarya</taxon>
        <taxon>Ascomycota</taxon>
        <taxon>Pezizomycotina</taxon>
        <taxon>Eurotiomycetes</taxon>
        <taxon>Eurotiomycetidae</taxon>
        <taxon>Eurotiales</taxon>
        <taxon>Aspergillaceae</taxon>
        <taxon>Penicillium</taxon>
    </lineage>
</organism>
<keyword evidence="8" id="KW-1185">Reference proteome</keyword>
<dbReference type="PROSITE" id="PS51349">
    <property type="entry name" value="FMN_HYDROXY_ACID_DH_2"/>
    <property type="match status" value="1"/>
</dbReference>
<dbReference type="InterPro" id="IPR000262">
    <property type="entry name" value="FMN-dep_DH"/>
</dbReference>
<feature type="binding site" evidence="5">
    <location>
        <position position="149"/>
    </location>
    <ligand>
        <name>FMN</name>
        <dbReference type="ChEBI" id="CHEBI:58210"/>
    </ligand>
</feature>